<keyword evidence="1" id="KW-1133">Transmembrane helix</keyword>
<reference evidence="2" key="1">
    <citation type="submission" date="2021-02" db="EMBL/GenBank/DDBJ databases">
        <authorList>
            <person name="Dougan E. K."/>
            <person name="Rhodes N."/>
            <person name="Thang M."/>
            <person name="Chan C."/>
        </authorList>
    </citation>
    <scope>NUCLEOTIDE SEQUENCE</scope>
</reference>
<dbReference type="OrthoDB" id="435158at2759"/>
<name>A0A812WEC4_SYMPI</name>
<evidence type="ECO:0000313" key="3">
    <source>
        <dbReference type="Proteomes" id="UP000649617"/>
    </source>
</evidence>
<evidence type="ECO:0000256" key="1">
    <source>
        <dbReference type="SAM" id="Phobius"/>
    </source>
</evidence>
<dbReference type="Proteomes" id="UP000649617">
    <property type="component" value="Unassembled WGS sequence"/>
</dbReference>
<dbReference type="AlphaFoldDB" id="A0A812WEC4"/>
<evidence type="ECO:0000313" key="2">
    <source>
        <dbReference type="EMBL" id="CAE7679045.1"/>
    </source>
</evidence>
<feature type="transmembrane region" description="Helical" evidence="1">
    <location>
        <begin position="174"/>
        <end position="199"/>
    </location>
</feature>
<keyword evidence="1" id="KW-0812">Transmembrane</keyword>
<dbReference type="EMBL" id="CAJNIZ010044126">
    <property type="protein sequence ID" value="CAE7679045.1"/>
    <property type="molecule type" value="Genomic_DNA"/>
</dbReference>
<accession>A0A812WEC4</accession>
<organism evidence="2 3">
    <name type="scientific">Symbiodinium pilosum</name>
    <name type="common">Dinoflagellate</name>
    <dbReference type="NCBI Taxonomy" id="2952"/>
    <lineage>
        <taxon>Eukaryota</taxon>
        <taxon>Sar</taxon>
        <taxon>Alveolata</taxon>
        <taxon>Dinophyceae</taxon>
        <taxon>Suessiales</taxon>
        <taxon>Symbiodiniaceae</taxon>
        <taxon>Symbiodinium</taxon>
    </lineage>
</organism>
<protein>
    <submittedName>
        <fullName evidence="2">Uncharacterized protein</fullName>
    </submittedName>
</protein>
<comment type="caution">
    <text evidence="2">The sequence shown here is derived from an EMBL/GenBank/DDBJ whole genome shotgun (WGS) entry which is preliminary data.</text>
</comment>
<feature type="transmembrane region" description="Helical" evidence="1">
    <location>
        <begin position="231"/>
        <end position="264"/>
    </location>
</feature>
<keyword evidence="3" id="KW-1185">Reference proteome</keyword>
<sequence>MPGDQRVEQDVESYGSIRSTTRWMPKRNAVPWLRYVCASLAVIIHVCFIALIAWVSCSFAHWDTLDEPWSEPIQLRIVANRHSGLAECWSPGPLLNQGRFLAIGTDPGYCEMRASSISSNRFRSFIALTLGPLVVIQTVLHWFQGTHFPLTAARSFFIVSTGREMEWKLPTVDVVSLLTMMAMAVFFFYCGMWCCVLLYMKVHDDGLRHASTFVQLLLCLLGMLSKLKSSLIFVVMYLIHCCIISYVDPLVVAFIPVVLLFVVVLTPTIRGTGIGETNGLFATMKQVLLDLASAVFEYA</sequence>
<feature type="transmembrane region" description="Helical" evidence="1">
    <location>
        <begin position="122"/>
        <end position="143"/>
    </location>
</feature>
<gene>
    <name evidence="2" type="ORF">SPIL2461_LOCUS18872</name>
</gene>
<feature type="transmembrane region" description="Helical" evidence="1">
    <location>
        <begin position="32"/>
        <end position="55"/>
    </location>
</feature>
<proteinExistence type="predicted"/>
<keyword evidence="1" id="KW-0472">Membrane</keyword>